<dbReference type="Pfam" id="PF24924">
    <property type="entry name" value="DUF7745"/>
    <property type="match status" value="1"/>
</dbReference>
<evidence type="ECO:0000313" key="3">
    <source>
        <dbReference type="EMBL" id="GAU51825.1"/>
    </source>
</evidence>
<dbReference type="PANTHER" id="PTHR48154:SF1">
    <property type="entry name" value="PROTEIN, PUTATIVE-RELATED"/>
    <property type="match status" value="1"/>
</dbReference>
<dbReference type="InterPro" id="IPR056647">
    <property type="entry name" value="DUF7745"/>
</dbReference>
<dbReference type="AlphaFoldDB" id="A0A2Z6PLF2"/>
<keyword evidence="4" id="KW-1185">Reference proteome</keyword>
<dbReference type="Proteomes" id="UP000242715">
    <property type="component" value="Unassembled WGS sequence"/>
</dbReference>
<organism evidence="3 4">
    <name type="scientific">Trifolium subterraneum</name>
    <name type="common">Subterranean clover</name>
    <dbReference type="NCBI Taxonomy" id="3900"/>
    <lineage>
        <taxon>Eukaryota</taxon>
        <taxon>Viridiplantae</taxon>
        <taxon>Streptophyta</taxon>
        <taxon>Embryophyta</taxon>
        <taxon>Tracheophyta</taxon>
        <taxon>Spermatophyta</taxon>
        <taxon>Magnoliopsida</taxon>
        <taxon>eudicotyledons</taxon>
        <taxon>Gunneridae</taxon>
        <taxon>Pentapetalae</taxon>
        <taxon>rosids</taxon>
        <taxon>fabids</taxon>
        <taxon>Fabales</taxon>
        <taxon>Fabaceae</taxon>
        <taxon>Papilionoideae</taxon>
        <taxon>50 kb inversion clade</taxon>
        <taxon>NPAAA clade</taxon>
        <taxon>Hologalegina</taxon>
        <taxon>IRL clade</taxon>
        <taxon>Trifolieae</taxon>
        <taxon>Trifolium</taxon>
    </lineage>
</organism>
<evidence type="ECO:0000313" key="4">
    <source>
        <dbReference type="Proteomes" id="UP000242715"/>
    </source>
</evidence>
<sequence>MGSEKRKTLSLKVKLPALKSLKDLTTKLTANSRDAFMLKYGNILDLLFIDVQVEAITALAQFYDPPMRCFLFQDFQLAPTLEEFEGIVGIPPKGKGPYVEIGHHPGVEELAKALNIGVTEFASNIKTKGNVPGLLQSYLEEKAREFAASRNMRSFHNVLALLIYGLVLFPSTENFIDFTAISVFWGVLTKNQDPIPALLADVYYTLHMRHKGEGRQIICCLPLLYQWFMSHMCKDQSQMNRMNGYEWSQLLASLTEDTIRWYPMRLDVKEIIISCGEFPNVPLIGSKACISYNPILALRQLGRPMWEKPEEESLECLVLHNMGVNDSTMLQRIIRAWGKVNKSSGWKRKALIPPGSPEPIPISIEEIDQFKAAIQQLNKEKEELQASLLKATQENCELKREGIQKDKVIGDIGERLRLEEGEILKLRGCLGGANSQLKKKNQERDEILHKAYKLKEYWEKSQGEGSKLREELEEAKQEFHSMANKYEGYAMREKLQKEAMERALTRSQFELRKEQENLEEIKKFIDQQGEAYETVKKAKEVWEHRYLNLVDAVESGTLFQILRREGAHWENMFSKLAVLANNVIETIPTKLEDADAAMHPLNTPSEVFVFVEFCKIMIKDFREKIRAN</sequence>
<accession>A0A2Z6PLF2</accession>
<keyword evidence="1" id="KW-0175">Coiled coil</keyword>
<dbReference type="EMBL" id="DF975649">
    <property type="protein sequence ID" value="GAU51825.1"/>
    <property type="molecule type" value="Genomic_DNA"/>
</dbReference>
<feature type="coiled-coil region" evidence="1">
    <location>
        <begin position="367"/>
        <end position="394"/>
    </location>
</feature>
<reference evidence="4" key="1">
    <citation type="journal article" date="2017" name="Front. Plant Sci.">
        <title>Climate Clever Clovers: New Paradigm to Reduce the Environmental Footprint of Ruminants by Breeding Low Methanogenic Forages Utilizing Haplotype Variation.</title>
        <authorList>
            <person name="Kaur P."/>
            <person name="Appels R."/>
            <person name="Bayer P.E."/>
            <person name="Keeble-Gagnere G."/>
            <person name="Wang J."/>
            <person name="Hirakawa H."/>
            <person name="Shirasawa K."/>
            <person name="Vercoe P."/>
            <person name="Stefanova K."/>
            <person name="Durmic Z."/>
            <person name="Nichols P."/>
            <person name="Revell C."/>
            <person name="Isobe S.N."/>
            <person name="Edwards D."/>
            <person name="Erskine W."/>
        </authorList>
    </citation>
    <scope>NUCLEOTIDE SEQUENCE [LARGE SCALE GENOMIC DNA]</scope>
    <source>
        <strain evidence="4">cv. Daliak</strain>
    </source>
</reference>
<protein>
    <recommendedName>
        <fullName evidence="2">DUF7745 domain-containing protein</fullName>
    </recommendedName>
</protein>
<feature type="coiled-coil region" evidence="1">
    <location>
        <begin position="458"/>
        <end position="517"/>
    </location>
</feature>
<feature type="domain" description="DUF7745" evidence="2">
    <location>
        <begin position="21"/>
        <end position="347"/>
    </location>
</feature>
<evidence type="ECO:0000259" key="2">
    <source>
        <dbReference type="Pfam" id="PF24924"/>
    </source>
</evidence>
<gene>
    <name evidence="3" type="ORF">TSUD_416110</name>
</gene>
<name>A0A2Z6PLF2_TRISU</name>
<evidence type="ECO:0000256" key="1">
    <source>
        <dbReference type="SAM" id="Coils"/>
    </source>
</evidence>
<dbReference type="OrthoDB" id="1743443at2759"/>
<dbReference type="PANTHER" id="PTHR48154">
    <property type="entry name" value="PROTEIN, PUTATIVE-RELATED"/>
    <property type="match status" value="1"/>
</dbReference>
<proteinExistence type="predicted"/>